<evidence type="ECO:0000256" key="1">
    <source>
        <dbReference type="ARBA" id="ARBA00004141"/>
    </source>
</evidence>
<protein>
    <recommendedName>
        <fullName evidence="6">O-antigen ligase-related domain-containing protein</fullName>
    </recommendedName>
</protein>
<gene>
    <name evidence="7" type="ORF">UU12_C0013G0007</name>
</gene>
<evidence type="ECO:0000259" key="6">
    <source>
        <dbReference type="Pfam" id="PF04932"/>
    </source>
</evidence>
<comment type="caution">
    <text evidence="7">The sequence shown here is derived from an EMBL/GenBank/DDBJ whole genome shotgun (WGS) entry which is preliminary data.</text>
</comment>
<reference evidence="7 8" key="1">
    <citation type="journal article" date="2015" name="Nature">
        <title>rRNA introns, odd ribosomes, and small enigmatic genomes across a large radiation of phyla.</title>
        <authorList>
            <person name="Brown C.T."/>
            <person name="Hug L.A."/>
            <person name="Thomas B.C."/>
            <person name="Sharon I."/>
            <person name="Castelle C.J."/>
            <person name="Singh A."/>
            <person name="Wilkins M.J."/>
            <person name="Williams K.H."/>
            <person name="Banfield J.F."/>
        </authorList>
    </citation>
    <scope>NUCLEOTIDE SEQUENCE [LARGE SCALE GENOMIC DNA]</scope>
</reference>
<feature type="transmembrane region" description="Helical" evidence="5">
    <location>
        <begin position="224"/>
        <end position="244"/>
    </location>
</feature>
<dbReference type="InterPro" id="IPR051533">
    <property type="entry name" value="WaaL-like"/>
</dbReference>
<feature type="transmembrane region" description="Helical" evidence="5">
    <location>
        <begin position="150"/>
        <end position="168"/>
    </location>
</feature>
<feature type="domain" description="O-antigen ligase-related" evidence="6">
    <location>
        <begin position="227"/>
        <end position="362"/>
    </location>
</feature>
<dbReference type="GO" id="GO:0016020">
    <property type="term" value="C:membrane"/>
    <property type="evidence" value="ECO:0007669"/>
    <property type="project" value="UniProtKB-SubCell"/>
</dbReference>
<feature type="transmembrane region" description="Helical" evidence="5">
    <location>
        <begin position="188"/>
        <end position="212"/>
    </location>
</feature>
<dbReference type="PANTHER" id="PTHR37422:SF13">
    <property type="entry name" value="LIPOPOLYSACCHARIDE BIOSYNTHESIS PROTEIN PA4999-RELATED"/>
    <property type="match status" value="1"/>
</dbReference>
<dbReference type="InterPro" id="IPR007016">
    <property type="entry name" value="O-antigen_ligase-rel_domated"/>
</dbReference>
<proteinExistence type="predicted"/>
<feature type="transmembrane region" description="Helical" evidence="5">
    <location>
        <begin position="388"/>
        <end position="413"/>
    </location>
</feature>
<keyword evidence="3 5" id="KW-1133">Transmembrane helix</keyword>
<dbReference type="Pfam" id="PF04932">
    <property type="entry name" value="Wzy_C"/>
    <property type="match status" value="1"/>
</dbReference>
<dbReference type="EMBL" id="LBZK01000013">
    <property type="protein sequence ID" value="KKR70918.1"/>
    <property type="molecule type" value="Genomic_DNA"/>
</dbReference>
<organism evidence="7 8">
    <name type="scientific">Candidatus Woesebacteria bacterium GW2011_GWA2_40_7b</name>
    <dbReference type="NCBI Taxonomy" id="1618563"/>
    <lineage>
        <taxon>Bacteria</taxon>
        <taxon>Candidatus Woeseibacteriota</taxon>
    </lineage>
</organism>
<feature type="transmembrane region" description="Helical" evidence="5">
    <location>
        <begin position="264"/>
        <end position="286"/>
    </location>
</feature>
<evidence type="ECO:0000313" key="7">
    <source>
        <dbReference type="EMBL" id="KKR70918.1"/>
    </source>
</evidence>
<evidence type="ECO:0000256" key="2">
    <source>
        <dbReference type="ARBA" id="ARBA00022692"/>
    </source>
</evidence>
<dbReference type="Proteomes" id="UP000034562">
    <property type="component" value="Unassembled WGS sequence"/>
</dbReference>
<feature type="transmembrane region" description="Helical" evidence="5">
    <location>
        <begin position="118"/>
        <end position="138"/>
    </location>
</feature>
<accession>A0A0G0T1K0</accession>
<dbReference type="PATRIC" id="fig|1618563.3.peg.270"/>
<evidence type="ECO:0000313" key="8">
    <source>
        <dbReference type="Proteomes" id="UP000034562"/>
    </source>
</evidence>
<evidence type="ECO:0000256" key="4">
    <source>
        <dbReference type="ARBA" id="ARBA00023136"/>
    </source>
</evidence>
<keyword evidence="2 5" id="KW-0812">Transmembrane</keyword>
<comment type="subcellular location">
    <subcellularLocation>
        <location evidence="1">Membrane</location>
        <topology evidence="1">Multi-pass membrane protein</topology>
    </subcellularLocation>
</comment>
<feature type="transmembrane region" description="Helical" evidence="5">
    <location>
        <begin position="346"/>
        <end position="368"/>
    </location>
</feature>
<evidence type="ECO:0000256" key="3">
    <source>
        <dbReference type="ARBA" id="ARBA00022989"/>
    </source>
</evidence>
<sequence length="421" mass="47159">MNSIFIPLCEYPGLKASVGKRRCFASEGFRSRRSLGEDPPTVRLGSFIFLFLAAFPLGQIFRVGILQPIDVVVGAAAIYSIVKKLPRPPVFKYLENFLFIAAVSWIFSLFLFPQVEVAYGVLYLFRLAAYFYFLIYVWSFVRVKKGNGELLINSLLIVSIASALLGWVQFAWVPSLRPFMVWGWDEHLFRLVGTFLDPTYLGLIIVFGLLISMAKFTETLKKQYLFIVMFLLISLAFTYSRASYLAFFTGSVFTGIYKKKLRMVAFSILTLLALVLLLPTSASPVLRLTRSFSAIARIENYKDAFQVFSKSPVIGIGYDNLCMAYQKYIGIQSFSSHACSGSDSSILFILATTGIAGFLVLVFSVIQISNLLPQGAEVQVLTSTFAALLVHSLFANSIFYPWIMGWMMILLAVSLGRKVES</sequence>
<feature type="transmembrane region" description="Helical" evidence="5">
    <location>
        <begin position="40"/>
        <end position="58"/>
    </location>
</feature>
<dbReference type="PANTHER" id="PTHR37422">
    <property type="entry name" value="TEICHURONIC ACID BIOSYNTHESIS PROTEIN TUAE"/>
    <property type="match status" value="1"/>
</dbReference>
<keyword evidence="4 5" id="KW-0472">Membrane</keyword>
<evidence type="ECO:0000256" key="5">
    <source>
        <dbReference type="SAM" id="Phobius"/>
    </source>
</evidence>
<feature type="transmembrane region" description="Helical" evidence="5">
    <location>
        <begin position="94"/>
        <end position="112"/>
    </location>
</feature>
<dbReference type="AlphaFoldDB" id="A0A0G0T1K0"/>
<name>A0A0G0T1K0_9BACT</name>
<dbReference type="STRING" id="1618563.UU12_C0013G0007"/>